<reference evidence="2" key="1">
    <citation type="submission" date="2023-10" db="EMBL/GenBank/DDBJ databases">
        <title>Genome assembly of Pristionchus species.</title>
        <authorList>
            <person name="Yoshida K."/>
            <person name="Sommer R.J."/>
        </authorList>
    </citation>
    <scope>NUCLEOTIDE SEQUENCE</scope>
    <source>
        <strain evidence="2">RS5133</strain>
    </source>
</reference>
<feature type="compositionally biased region" description="Basic residues" evidence="1">
    <location>
        <begin position="68"/>
        <end position="78"/>
    </location>
</feature>
<dbReference type="Proteomes" id="UP001432322">
    <property type="component" value="Unassembled WGS sequence"/>
</dbReference>
<feature type="compositionally biased region" description="Basic and acidic residues" evidence="1">
    <location>
        <begin position="19"/>
        <end position="38"/>
    </location>
</feature>
<keyword evidence="3" id="KW-1185">Reference proteome</keyword>
<gene>
    <name evidence="2" type="ORF">PFISCL1PPCAC_14166</name>
</gene>
<sequence>FSMTKSVRRKNSKSSGIVRRADPIVRKQHKDIGSRPREQSIASTSKYEEAITNNAVMNEDKVQKITHRPQKVARRRKKSPDVPVLSTNNISTSAHFPPQSELSDDDDTVPNFIVDELFVADKWKEKIKEPYGIDEVVKHANIRQWPSSLQKELKLIALKRLKVFSCHTCGFSFHNYIHFLMHHVHEKKDSDYHMKQLISSCDFDAYFDSQNIVSKFEKDVDRWALNESICLKYCEEIKLPSKKINSSLIHPTKEWLKSRQFLFYQLDDRYDGGIWAREETFLFERGADILKDLEDHLSEGHPIACRMCNIFYPNGRGFIYHCNSYTHYRKILQTPLDGSYNSDLYALTIFVNRMFSEAYVKSIESSNPIELKSNFGWAESCYQRVAPLLYWIPRKLALETPDQYTWMREVTENFNELNFKESQKKLCVLL</sequence>
<feature type="region of interest" description="Disordered" evidence="1">
    <location>
        <begin position="68"/>
        <end position="104"/>
    </location>
</feature>
<evidence type="ECO:0000313" key="2">
    <source>
        <dbReference type="EMBL" id="GMT22869.1"/>
    </source>
</evidence>
<feature type="region of interest" description="Disordered" evidence="1">
    <location>
        <begin position="1"/>
        <end position="44"/>
    </location>
</feature>
<comment type="caution">
    <text evidence="2">The sequence shown here is derived from an EMBL/GenBank/DDBJ whole genome shotgun (WGS) entry which is preliminary data.</text>
</comment>
<evidence type="ECO:0008006" key="4">
    <source>
        <dbReference type="Google" id="ProtNLM"/>
    </source>
</evidence>
<evidence type="ECO:0000313" key="3">
    <source>
        <dbReference type="Proteomes" id="UP001432322"/>
    </source>
</evidence>
<dbReference type="AlphaFoldDB" id="A0AAV5VYS4"/>
<organism evidence="2 3">
    <name type="scientific">Pristionchus fissidentatus</name>
    <dbReference type="NCBI Taxonomy" id="1538716"/>
    <lineage>
        <taxon>Eukaryota</taxon>
        <taxon>Metazoa</taxon>
        <taxon>Ecdysozoa</taxon>
        <taxon>Nematoda</taxon>
        <taxon>Chromadorea</taxon>
        <taxon>Rhabditida</taxon>
        <taxon>Rhabditina</taxon>
        <taxon>Diplogasteromorpha</taxon>
        <taxon>Diplogasteroidea</taxon>
        <taxon>Neodiplogasteridae</taxon>
        <taxon>Pristionchus</taxon>
    </lineage>
</organism>
<evidence type="ECO:0000256" key="1">
    <source>
        <dbReference type="SAM" id="MobiDB-lite"/>
    </source>
</evidence>
<accession>A0AAV5VYS4</accession>
<protein>
    <recommendedName>
        <fullName evidence="4">C2H2-type domain-containing protein</fullName>
    </recommendedName>
</protein>
<feature type="compositionally biased region" description="Polar residues" evidence="1">
    <location>
        <begin position="85"/>
        <end position="94"/>
    </location>
</feature>
<name>A0AAV5VYS4_9BILA</name>
<proteinExistence type="predicted"/>
<feature type="compositionally biased region" description="Basic residues" evidence="1">
    <location>
        <begin position="1"/>
        <end position="12"/>
    </location>
</feature>
<feature type="non-terminal residue" evidence="2">
    <location>
        <position position="1"/>
    </location>
</feature>
<dbReference type="EMBL" id="BTSY01000004">
    <property type="protein sequence ID" value="GMT22869.1"/>
    <property type="molecule type" value="Genomic_DNA"/>
</dbReference>